<dbReference type="InterPro" id="IPR052792">
    <property type="entry name" value="Thioredoxin_dom-contain_11"/>
</dbReference>
<dbReference type="PANTHER" id="PTHR46497">
    <property type="entry name" value="THIOREDOXIN DOMAIN-CONTAINING PROTEIN 11"/>
    <property type="match status" value="1"/>
</dbReference>
<dbReference type="EMBL" id="JRES01000254">
    <property type="protein sequence ID" value="KNC32939.1"/>
    <property type="molecule type" value="Genomic_DNA"/>
</dbReference>
<sequence length="704" mass="83080">MSSRFQRLLLALILITINSIKCSYTYFAIEQCPGTDVPNIRHQTQFNEISVIFYYTQWSEESLEALKHYNDVAEHFGDRIYFAAVDCWHLACNCSKTLTITVGSGSPHKWPTLMVHYGRQGQLKIQYNGLFTYRAMVQFIKNVMQPLERLTNRQELDQMKASTDAIVMGVFENANVKEYKQYLMASLKWLEHDPIRSYCFIVNFVKPNDTNVKVPNLLLQNHKTKKSFVDYHDFKWNASNIVQWLQDDLNDDYSLLHGYTTPITIAQKMKKQPVLVIFVNQPQQFFGYMEKYVDKKQHFTKASLVCRKSNNRKVKIGNSQHVIRNLPIFSDSRYCHYYNPVLILKNLYNYYEINHYMKELYQQFANPALSQQSYNPTKEIYELLDFYQHTDCILKKDIALQTTLHISVVKRLDGYLNNEQHLQNSNRSLATVLLDTQRYQDYLENLDITPTPKSMATVILIDQEKENMFVMEDTFAMYNLMEFVKKFYNNGLTNYYKNRENIPANSLTRSSYTFNYDMELKHLNRVIFLNNLQHSHNQTLIVLIYSPDCALCGNIQHSFIQLSLLLRNIPDLNFIRINVMDNDLPWQYNMPFLPALLVFPEQRFSESRMFPLHLKPDIRNVFGFILSQLKAQQQVSLVLAMCQRGSLPAVHSQSCWQFAKTILMQHIGKHLQYWQMFEAERSLIFERLRAFKDMSLDIQRNLRL</sequence>
<dbReference type="InterPro" id="IPR036249">
    <property type="entry name" value="Thioredoxin-like_sf"/>
</dbReference>
<dbReference type="Proteomes" id="UP000037069">
    <property type="component" value="Unassembled WGS sequence"/>
</dbReference>
<gene>
    <name evidence="2" type="ORF">FF38_07756</name>
</gene>
<feature type="chain" id="PRO_5005536674" description="Thioredoxin domain-containing protein" evidence="1">
    <location>
        <begin position="23"/>
        <end position="704"/>
    </location>
</feature>
<keyword evidence="1" id="KW-0732">Signal</keyword>
<evidence type="ECO:0000313" key="2">
    <source>
        <dbReference type="EMBL" id="KNC32939.1"/>
    </source>
</evidence>
<keyword evidence="3" id="KW-1185">Reference proteome</keyword>
<dbReference type="SUPFAM" id="SSF52833">
    <property type="entry name" value="Thioredoxin-like"/>
    <property type="match status" value="2"/>
</dbReference>
<dbReference type="OrthoDB" id="1910803at2759"/>
<dbReference type="OMA" id="DFIRQFY"/>
<evidence type="ECO:0008006" key="4">
    <source>
        <dbReference type="Google" id="ProtNLM"/>
    </source>
</evidence>
<proteinExistence type="predicted"/>
<reference evidence="2 3" key="1">
    <citation type="journal article" date="2015" name="Nat. Commun.">
        <title>Lucilia cuprina genome unlocks parasitic fly biology to underpin future interventions.</title>
        <authorList>
            <person name="Anstead C.A."/>
            <person name="Korhonen P.K."/>
            <person name="Young N.D."/>
            <person name="Hall R.S."/>
            <person name="Jex A.R."/>
            <person name="Murali S.C."/>
            <person name="Hughes D.S."/>
            <person name="Lee S.F."/>
            <person name="Perry T."/>
            <person name="Stroehlein A.J."/>
            <person name="Ansell B.R."/>
            <person name="Breugelmans B."/>
            <person name="Hofmann A."/>
            <person name="Qu J."/>
            <person name="Dugan S."/>
            <person name="Lee S.L."/>
            <person name="Chao H."/>
            <person name="Dinh H."/>
            <person name="Han Y."/>
            <person name="Doddapaneni H.V."/>
            <person name="Worley K.C."/>
            <person name="Muzny D.M."/>
            <person name="Ioannidis P."/>
            <person name="Waterhouse R.M."/>
            <person name="Zdobnov E.M."/>
            <person name="James P.J."/>
            <person name="Bagnall N.H."/>
            <person name="Kotze A.C."/>
            <person name="Gibbs R.A."/>
            <person name="Richards S."/>
            <person name="Batterham P."/>
            <person name="Gasser R.B."/>
        </authorList>
    </citation>
    <scope>NUCLEOTIDE SEQUENCE [LARGE SCALE GENOMIC DNA]</scope>
    <source>
        <strain evidence="2 3">LS</strain>
        <tissue evidence="2">Full body</tissue>
    </source>
</reference>
<dbReference type="AlphaFoldDB" id="A0A0L0CNE2"/>
<dbReference type="PANTHER" id="PTHR46497:SF1">
    <property type="entry name" value="THIOREDOXIN DOMAIN-CONTAINING PROTEIN 11"/>
    <property type="match status" value="1"/>
</dbReference>
<evidence type="ECO:0000256" key="1">
    <source>
        <dbReference type="SAM" id="SignalP"/>
    </source>
</evidence>
<name>A0A0L0CNE2_LUCCU</name>
<dbReference type="Gene3D" id="3.40.30.10">
    <property type="entry name" value="Glutaredoxin"/>
    <property type="match status" value="4"/>
</dbReference>
<dbReference type="STRING" id="7375.A0A0L0CNE2"/>
<protein>
    <recommendedName>
        <fullName evidence="4">Thioredoxin domain-containing protein</fullName>
    </recommendedName>
</protein>
<organism evidence="2 3">
    <name type="scientific">Lucilia cuprina</name>
    <name type="common">Green bottle fly</name>
    <name type="synonym">Australian sheep blowfly</name>
    <dbReference type="NCBI Taxonomy" id="7375"/>
    <lineage>
        <taxon>Eukaryota</taxon>
        <taxon>Metazoa</taxon>
        <taxon>Ecdysozoa</taxon>
        <taxon>Arthropoda</taxon>
        <taxon>Hexapoda</taxon>
        <taxon>Insecta</taxon>
        <taxon>Pterygota</taxon>
        <taxon>Neoptera</taxon>
        <taxon>Endopterygota</taxon>
        <taxon>Diptera</taxon>
        <taxon>Brachycera</taxon>
        <taxon>Muscomorpha</taxon>
        <taxon>Oestroidea</taxon>
        <taxon>Calliphoridae</taxon>
        <taxon>Luciliinae</taxon>
        <taxon>Lucilia</taxon>
    </lineage>
</organism>
<comment type="caution">
    <text evidence="2">The sequence shown here is derived from an EMBL/GenBank/DDBJ whole genome shotgun (WGS) entry which is preliminary data.</text>
</comment>
<accession>A0A0L0CNE2</accession>
<evidence type="ECO:0000313" key="3">
    <source>
        <dbReference type="Proteomes" id="UP000037069"/>
    </source>
</evidence>
<feature type="signal peptide" evidence="1">
    <location>
        <begin position="1"/>
        <end position="22"/>
    </location>
</feature>